<feature type="transmembrane region" description="Helical" evidence="1">
    <location>
        <begin position="38"/>
        <end position="58"/>
    </location>
</feature>
<keyword evidence="1" id="KW-1133">Transmembrane helix</keyword>
<feature type="transmembrane region" description="Helical" evidence="1">
    <location>
        <begin position="206"/>
        <end position="224"/>
    </location>
</feature>
<feature type="transmembrane region" description="Helical" evidence="1">
    <location>
        <begin position="151"/>
        <end position="171"/>
    </location>
</feature>
<feature type="transmembrane region" description="Helical" evidence="1">
    <location>
        <begin position="64"/>
        <end position="83"/>
    </location>
</feature>
<dbReference type="EMBL" id="JABXWT010000008">
    <property type="protein sequence ID" value="NVO56925.1"/>
    <property type="molecule type" value="Genomic_DNA"/>
</dbReference>
<evidence type="ECO:0000256" key="1">
    <source>
        <dbReference type="SAM" id="Phobius"/>
    </source>
</evidence>
<evidence type="ECO:0000313" key="3">
    <source>
        <dbReference type="EMBL" id="NVO56925.1"/>
    </source>
</evidence>
<feature type="transmembrane region" description="Helical" evidence="1">
    <location>
        <begin position="177"/>
        <end position="194"/>
    </location>
</feature>
<name>A0ABX2PRY5_9RHOB</name>
<dbReference type="Pfam" id="PF00892">
    <property type="entry name" value="EamA"/>
    <property type="match status" value="2"/>
</dbReference>
<feature type="transmembrane region" description="Helical" evidence="1">
    <location>
        <begin position="127"/>
        <end position="144"/>
    </location>
</feature>
<keyword evidence="4" id="KW-1185">Reference proteome</keyword>
<protein>
    <submittedName>
        <fullName evidence="3">EamA family transporter</fullName>
    </submittedName>
</protein>
<feature type="transmembrane region" description="Helical" evidence="1">
    <location>
        <begin position="290"/>
        <end position="308"/>
    </location>
</feature>
<keyword evidence="1" id="KW-0812">Transmembrane</keyword>
<dbReference type="Proteomes" id="UP000630805">
    <property type="component" value="Unassembled WGS sequence"/>
</dbReference>
<dbReference type="SUPFAM" id="SSF103481">
    <property type="entry name" value="Multidrug resistance efflux transporter EmrE"/>
    <property type="match status" value="2"/>
</dbReference>
<dbReference type="InterPro" id="IPR000620">
    <property type="entry name" value="EamA_dom"/>
</dbReference>
<feature type="transmembrane region" description="Helical" evidence="1">
    <location>
        <begin position="266"/>
        <end position="284"/>
    </location>
</feature>
<reference evidence="3 4" key="1">
    <citation type="submission" date="2020-06" db="EMBL/GenBank/DDBJ databases">
        <authorList>
            <person name="Cao W.R."/>
        </authorList>
    </citation>
    <scope>NUCLEOTIDE SEQUENCE [LARGE SCALE GENOMIC DNA]</scope>
    <source>
        <strain evidence="3 4">B1Z28</strain>
    </source>
</reference>
<feature type="domain" description="EamA" evidence="2">
    <location>
        <begin position="178"/>
        <end position="308"/>
    </location>
</feature>
<comment type="caution">
    <text evidence="3">The sequence shown here is derived from an EMBL/GenBank/DDBJ whole genome shotgun (WGS) entry which is preliminary data.</text>
</comment>
<sequence>MTLAKYRPQIHITHLLLLKRLNAWVRLSFSGGPNAKTYVLVAGAVVLWASWPALATMAHSAPPFLVLGASALIGFLFSFLAALRKRETRVFVSVPAKTLAFVAVGLMGNNAFYLAAITRIGPAEANVVHYLWPVFLVLLASLLNRHLPSQLQMLGIACGFIGVTVALSPQMNGELDAIGVLLGVSGALTFAIYSVGRSLANVETNVVGPSLGLAGVSALGVHFILEPVYSPSTVEWFAIALMGIGPFTVANVLWDKATREGSAATISSLAFLTPLVAMALLAAFGLGNVTTATVVGALFAITGALLSSRSK</sequence>
<feature type="transmembrane region" description="Helical" evidence="1">
    <location>
        <begin position="90"/>
        <end position="115"/>
    </location>
</feature>
<dbReference type="InterPro" id="IPR037185">
    <property type="entry name" value="EmrE-like"/>
</dbReference>
<feature type="domain" description="EamA" evidence="2">
    <location>
        <begin position="37"/>
        <end position="166"/>
    </location>
</feature>
<evidence type="ECO:0000259" key="2">
    <source>
        <dbReference type="Pfam" id="PF00892"/>
    </source>
</evidence>
<keyword evidence="1" id="KW-0472">Membrane</keyword>
<accession>A0ABX2PRY5</accession>
<dbReference type="PANTHER" id="PTHR22911">
    <property type="entry name" value="ACYL-MALONYL CONDENSING ENZYME-RELATED"/>
    <property type="match status" value="1"/>
</dbReference>
<proteinExistence type="predicted"/>
<evidence type="ECO:0000313" key="4">
    <source>
        <dbReference type="Proteomes" id="UP000630805"/>
    </source>
</evidence>
<organism evidence="3 4">
    <name type="scientific">Ruegeria haliotis</name>
    <dbReference type="NCBI Taxonomy" id="2747601"/>
    <lineage>
        <taxon>Bacteria</taxon>
        <taxon>Pseudomonadati</taxon>
        <taxon>Pseudomonadota</taxon>
        <taxon>Alphaproteobacteria</taxon>
        <taxon>Rhodobacterales</taxon>
        <taxon>Roseobacteraceae</taxon>
        <taxon>Ruegeria</taxon>
    </lineage>
</organism>
<dbReference type="PANTHER" id="PTHR22911:SF76">
    <property type="entry name" value="EAMA DOMAIN-CONTAINING PROTEIN"/>
    <property type="match status" value="1"/>
</dbReference>
<gene>
    <name evidence="3" type="ORF">HW561_14110</name>
</gene>
<feature type="transmembrane region" description="Helical" evidence="1">
    <location>
        <begin position="236"/>
        <end position="254"/>
    </location>
</feature>